<evidence type="ECO:0000256" key="1">
    <source>
        <dbReference type="SAM" id="Phobius"/>
    </source>
</evidence>
<organism evidence="2 3">
    <name type="scientific">Paenibacillus artemisiicola</name>
    <dbReference type="NCBI Taxonomy" id="1172618"/>
    <lineage>
        <taxon>Bacteria</taxon>
        <taxon>Bacillati</taxon>
        <taxon>Bacillota</taxon>
        <taxon>Bacilli</taxon>
        <taxon>Bacillales</taxon>
        <taxon>Paenibacillaceae</taxon>
        <taxon>Paenibacillus</taxon>
    </lineage>
</organism>
<dbReference type="EMBL" id="JAGGDJ010000001">
    <property type="protein sequence ID" value="MBO7742638.1"/>
    <property type="molecule type" value="Genomic_DNA"/>
</dbReference>
<dbReference type="RefSeq" id="WP_208845620.1">
    <property type="nucleotide sequence ID" value="NZ_JAGGDJ010000001.1"/>
</dbReference>
<feature type="transmembrane region" description="Helical" evidence="1">
    <location>
        <begin position="20"/>
        <end position="40"/>
    </location>
</feature>
<evidence type="ECO:0000313" key="2">
    <source>
        <dbReference type="EMBL" id="MBO7742638.1"/>
    </source>
</evidence>
<keyword evidence="1" id="KW-0812">Transmembrane</keyword>
<protein>
    <recommendedName>
        <fullName evidence="4">ABC transporter permease</fullName>
    </recommendedName>
</protein>
<keyword evidence="3" id="KW-1185">Reference proteome</keyword>
<feature type="transmembrane region" description="Helical" evidence="1">
    <location>
        <begin position="201"/>
        <end position="223"/>
    </location>
</feature>
<keyword evidence="1" id="KW-0472">Membrane</keyword>
<evidence type="ECO:0000313" key="3">
    <source>
        <dbReference type="Proteomes" id="UP000670947"/>
    </source>
</evidence>
<sequence>MNTVQGIVRMHLRDKWSWIYLPWVIVLSSFAVNLLIAGLMADDERIITGGLMSIFVYMLVSGIVAVHHTFPFALGLSVRRRDYFSGTLIMILSVSVASSLILMLLSYIESWTDGWNTDLFFFHLPYVSDGNALQQFIVFGSFMLFMYLLGFAISSLFRRFGKTGLYSASIIGLLLGTLFVYGLIYWGWWNGIHDFFDGRSAFNLALLLLPLSAVLALAGYAFLRRSTV</sequence>
<name>A0ABS3W2X0_9BACL</name>
<keyword evidence="1" id="KW-1133">Transmembrane helix</keyword>
<feature type="transmembrane region" description="Helical" evidence="1">
    <location>
        <begin position="46"/>
        <end position="66"/>
    </location>
</feature>
<gene>
    <name evidence="2" type="ORF">I8J29_00425</name>
</gene>
<evidence type="ECO:0008006" key="4">
    <source>
        <dbReference type="Google" id="ProtNLM"/>
    </source>
</evidence>
<feature type="transmembrane region" description="Helical" evidence="1">
    <location>
        <begin position="87"/>
        <end position="108"/>
    </location>
</feature>
<reference evidence="2 3" key="1">
    <citation type="submission" date="2021-03" db="EMBL/GenBank/DDBJ databases">
        <title>Paenibacillus artemisicola MWE-103 whole genome sequence.</title>
        <authorList>
            <person name="Ham Y.J."/>
        </authorList>
    </citation>
    <scope>NUCLEOTIDE SEQUENCE [LARGE SCALE GENOMIC DNA]</scope>
    <source>
        <strain evidence="2 3">MWE-103</strain>
    </source>
</reference>
<proteinExistence type="predicted"/>
<feature type="transmembrane region" description="Helical" evidence="1">
    <location>
        <begin position="165"/>
        <end position="189"/>
    </location>
</feature>
<feature type="transmembrane region" description="Helical" evidence="1">
    <location>
        <begin position="132"/>
        <end position="153"/>
    </location>
</feature>
<accession>A0ABS3W2X0</accession>
<comment type="caution">
    <text evidence="2">The sequence shown here is derived from an EMBL/GenBank/DDBJ whole genome shotgun (WGS) entry which is preliminary data.</text>
</comment>
<dbReference type="Proteomes" id="UP000670947">
    <property type="component" value="Unassembled WGS sequence"/>
</dbReference>